<accession>A0A264VQW5</accession>
<keyword evidence="6 8" id="KW-1133">Transmembrane helix</keyword>
<feature type="transmembrane region" description="Helical" evidence="8">
    <location>
        <begin position="188"/>
        <end position="210"/>
    </location>
</feature>
<feature type="transmembrane region" description="Helical" evidence="8">
    <location>
        <begin position="582"/>
        <end position="598"/>
    </location>
</feature>
<dbReference type="InterPro" id="IPR037294">
    <property type="entry name" value="ABC_BtuC-like"/>
</dbReference>
<feature type="transmembrane region" description="Helical" evidence="8">
    <location>
        <begin position="246"/>
        <end position="263"/>
    </location>
</feature>
<feature type="transmembrane region" description="Helical" evidence="8">
    <location>
        <begin position="141"/>
        <end position="168"/>
    </location>
</feature>
<dbReference type="EMBL" id="NOWC01000019">
    <property type="protein sequence ID" value="OZS73693.1"/>
    <property type="molecule type" value="Genomic_DNA"/>
</dbReference>
<feature type="transmembrane region" description="Helical" evidence="8">
    <location>
        <begin position="275"/>
        <end position="296"/>
    </location>
</feature>
<evidence type="ECO:0000256" key="6">
    <source>
        <dbReference type="ARBA" id="ARBA00022989"/>
    </source>
</evidence>
<feature type="transmembrane region" description="Helical" evidence="8">
    <location>
        <begin position="389"/>
        <end position="407"/>
    </location>
</feature>
<dbReference type="GO" id="GO:0005886">
    <property type="term" value="C:plasma membrane"/>
    <property type="evidence" value="ECO:0007669"/>
    <property type="project" value="UniProtKB-SubCell"/>
</dbReference>
<evidence type="ECO:0000313" key="9">
    <source>
        <dbReference type="EMBL" id="OZS73693.1"/>
    </source>
</evidence>
<dbReference type="Pfam" id="PF01032">
    <property type="entry name" value="FecCD"/>
    <property type="match status" value="2"/>
</dbReference>
<feature type="transmembrane region" description="Helical" evidence="8">
    <location>
        <begin position="475"/>
        <end position="498"/>
    </location>
</feature>
<name>A0A264VQW5_PRORE</name>
<dbReference type="RefSeq" id="WP_094962106.1">
    <property type="nucleotide sequence ID" value="NZ_NOWC01000019.1"/>
</dbReference>
<keyword evidence="5 8" id="KW-0812">Transmembrane</keyword>
<dbReference type="AlphaFoldDB" id="A0A264VQW5"/>
<gene>
    <name evidence="9" type="ORF">CHI95_15365</name>
</gene>
<feature type="transmembrane region" description="Helical" evidence="8">
    <location>
        <begin position="555"/>
        <end position="576"/>
    </location>
</feature>
<feature type="transmembrane region" description="Helical" evidence="8">
    <location>
        <begin position="605"/>
        <end position="626"/>
    </location>
</feature>
<dbReference type="Gene3D" id="1.10.3470.10">
    <property type="entry name" value="ABC transporter involved in vitamin B12 uptake, BtuC"/>
    <property type="match status" value="2"/>
</dbReference>
<evidence type="ECO:0000313" key="10">
    <source>
        <dbReference type="Proteomes" id="UP000216001"/>
    </source>
</evidence>
<feature type="transmembrane region" description="Helical" evidence="8">
    <location>
        <begin position="54"/>
        <end position="75"/>
    </location>
</feature>
<dbReference type="SUPFAM" id="SSF81345">
    <property type="entry name" value="ABC transporter involved in vitamin B12 uptake, BtuC"/>
    <property type="match status" value="2"/>
</dbReference>
<comment type="similarity">
    <text evidence="2">Belongs to the binding-protein-dependent transport system permease family. FecCD subfamily.</text>
</comment>
<feature type="transmembrane region" description="Helical" evidence="8">
    <location>
        <begin position="302"/>
        <end position="321"/>
    </location>
</feature>
<evidence type="ECO:0000256" key="2">
    <source>
        <dbReference type="ARBA" id="ARBA00007935"/>
    </source>
</evidence>
<dbReference type="InterPro" id="IPR000522">
    <property type="entry name" value="ABC_transptr_permease_BtuC"/>
</dbReference>
<feature type="transmembrane region" description="Helical" evidence="8">
    <location>
        <begin position="222"/>
        <end position="240"/>
    </location>
</feature>
<organism evidence="9 10">
    <name type="scientific">Providencia rettgeri</name>
    <dbReference type="NCBI Taxonomy" id="587"/>
    <lineage>
        <taxon>Bacteria</taxon>
        <taxon>Pseudomonadati</taxon>
        <taxon>Pseudomonadota</taxon>
        <taxon>Gammaproteobacteria</taxon>
        <taxon>Enterobacterales</taxon>
        <taxon>Morganellaceae</taxon>
        <taxon>Providencia</taxon>
    </lineage>
</organism>
<keyword evidence="4" id="KW-1003">Cell membrane</keyword>
<evidence type="ECO:0000256" key="8">
    <source>
        <dbReference type="SAM" id="Phobius"/>
    </source>
</evidence>
<feature type="transmembrane region" description="Helical" evidence="8">
    <location>
        <begin position="419"/>
        <end position="438"/>
    </location>
</feature>
<reference evidence="9 10" key="1">
    <citation type="submission" date="2017-07" db="EMBL/GenBank/DDBJ databases">
        <title>blaIMP-27 on transferable plasmids in Proteus mirabilis and Providencia rettgeri.</title>
        <authorList>
            <person name="Potter R."/>
        </authorList>
    </citation>
    <scope>NUCLEOTIDE SEQUENCE [LARGE SCALE GENOMIC DNA]</scope>
    <source>
        <strain evidence="9 10">PR1</strain>
    </source>
</reference>
<keyword evidence="3" id="KW-0813">Transport</keyword>
<evidence type="ECO:0000256" key="5">
    <source>
        <dbReference type="ARBA" id="ARBA00022692"/>
    </source>
</evidence>
<feature type="transmembrane region" description="Helical" evidence="8">
    <location>
        <begin position="518"/>
        <end position="543"/>
    </location>
</feature>
<feature type="transmembrane region" description="Helical" evidence="8">
    <location>
        <begin position="444"/>
        <end position="463"/>
    </location>
</feature>
<evidence type="ECO:0000256" key="3">
    <source>
        <dbReference type="ARBA" id="ARBA00022448"/>
    </source>
</evidence>
<proteinExistence type="inferred from homology"/>
<dbReference type="NCBIfam" id="NF007866">
    <property type="entry name" value="PRK10577.1-2"/>
    <property type="match status" value="1"/>
</dbReference>
<sequence>MTTKQHSILFFVLMVIALINLQLEPGVTLSQQLFLVIHPASADTFADYFYLYGQLPRLAMALLVGATFGLLGSLMQQLTQNNLTSPLTLGSSSGAWLALVVVNIWFSNEIGLYQTLAAMVGALLAFGLVILIAGIRNMTGIPLVVSGMVINILFGAIATALITLNSQFAQNIFMWGAGNLAQDGWQKVVGLLPLLFPVIIIIICFAPRILTLLKLGHEGAKARGLSVLPTFLLFIVLASWLVAATISTVGVISFIGLLAPNIVRRMGNMSTRQELLNSAVVGAILLLLADSGAIALTNYLNIVVPTGVMTAAIGAPLLIWFSRRTMTAQDQLSIGLLPTKIILSKTTVSILILLLVSGVVFSLCLQTNGEQYYWKLPSSFQWDIKWPRLLAATFAGLALSIAGVLLQRIIYNPLASPDILGVSSGATAALVLFSLLLGTAIQTSFWGVALIGSLIVLGILLYLGKRHQYAPASLILTGICLTATLEAFVQFFLAQGTLSSYRILLWLSGSTYRVEGQQAIIFSISVVVLTILAITLNRWLVLLSISRTFAQGRGLNSQLATILLLILVALLCAFVTSTVGPIAFLGLVAPHMAFLVGAKKAKQQLIISGLIGSILMVWADWLGQIIIYPTQIAAGIFVAILGGGYFLLLMAMNKIKSYFMV</sequence>
<feature type="transmembrane region" description="Helical" evidence="8">
    <location>
        <begin position="112"/>
        <end position="134"/>
    </location>
</feature>
<comment type="caution">
    <text evidence="9">The sequence shown here is derived from an EMBL/GenBank/DDBJ whole genome shotgun (WGS) entry which is preliminary data.</text>
</comment>
<evidence type="ECO:0000256" key="1">
    <source>
        <dbReference type="ARBA" id="ARBA00004651"/>
    </source>
</evidence>
<dbReference type="PANTHER" id="PTHR30472:SF37">
    <property type="entry name" value="FE(3+) DICITRATE TRANSPORT SYSTEM PERMEASE PROTEIN FECD-RELATED"/>
    <property type="match status" value="1"/>
</dbReference>
<feature type="transmembrane region" description="Helical" evidence="8">
    <location>
        <begin position="632"/>
        <end position="652"/>
    </location>
</feature>
<feature type="transmembrane region" description="Helical" evidence="8">
    <location>
        <begin position="87"/>
        <end position="106"/>
    </location>
</feature>
<dbReference type="GO" id="GO:0033214">
    <property type="term" value="P:siderophore-iron import into cell"/>
    <property type="evidence" value="ECO:0007669"/>
    <property type="project" value="TreeGrafter"/>
</dbReference>
<feature type="transmembrane region" description="Helical" evidence="8">
    <location>
        <begin position="342"/>
        <end position="369"/>
    </location>
</feature>
<dbReference type="CDD" id="cd06550">
    <property type="entry name" value="TM_ABC_iron-siderophores_like"/>
    <property type="match status" value="2"/>
</dbReference>
<comment type="subcellular location">
    <subcellularLocation>
        <location evidence="1">Cell membrane</location>
        <topology evidence="1">Multi-pass membrane protein</topology>
    </subcellularLocation>
</comment>
<dbReference type="GO" id="GO:0022857">
    <property type="term" value="F:transmembrane transporter activity"/>
    <property type="evidence" value="ECO:0007669"/>
    <property type="project" value="InterPro"/>
</dbReference>
<dbReference type="Proteomes" id="UP000216001">
    <property type="component" value="Unassembled WGS sequence"/>
</dbReference>
<protein>
    <submittedName>
        <fullName evidence="9">Fe3+-hydroxamate ABC transporter permease FhuB</fullName>
    </submittedName>
</protein>
<keyword evidence="7 8" id="KW-0472">Membrane</keyword>
<evidence type="ECO:0000256" key="4">
    <source>
        <dbReference type="ARBA" id="ARBA00022475"/>
    </source>
</evidence>
<dbReference type="PANTHER" id="PTHR30472">
    <property type="entry name" value="FERRIC ENTEROBACTIN TRANSPORT SYSTEM PERMEASE PROTEIN"/>
    <property type="match status" value="1"/>
</dbReference>
<evidence type="ECO:0000256" key="7">
    <source>
        <dbReference type="ARBA" id="ARBA00023136"/>
    </source>
</evidence>